<dbReference type="SUPFAM" id="SSF51905">
    <property type="entry name" value="FAD/NAD(P)-binding domain"/>
    <property type="match status" value="1"/>
</dbReference>
<sequence>MVSYDYIIVGAGLAGLHTGLELQKRDKTSKIIILERFNYTGGRVVTYKHNKNQWENGAGRIHKHMHPLVMKYMKHYNLTFFPIGGFSAFIESGSGEVRANMFETTYLPMIQGILRDCDENTLKTHTLVEVLDLIVGSGKRIEFLREFGYNSEVDTLRADIALEVFEKEMGSGEGFGVCKEGLSSLIAGMVADFKNGGGIIQTGSRVVDLVVDQNSVILKDSTKMAATKGVILALHYDALLELPAIRGWSLLKRVSMRPLLRVYGVFKGAPFKGVPRFVTDSRIRYFIPMSESVAMISYTDGAYAEKLMEKEEVELRDLIMEDLRALLGKDSLPDPLFFKTHPWKSGCSYWLPGDYDVKEASVAAHTPFPGKPIWICGESFSLRQAWMEGALEHAESLLKLL</sequence>
<accession>A0A6C0IAQ6</accession>
<dbReference type="EMBL" id="MN740152">
    <property type="protein sequence ID" value="QHT90121.1"/>
    <property type="molecule type" value="Genomic_DNA"/>
</dbReference>
<dbReference type="InterPro" id="IPR002937">
    <property type="entry name" value="Amino_oxidase"/>
</dbReference>
<dbReference type="PANTHER" id="PTHR43563">
    <property type="entry name" value="AMINE OXIDASE"/>
    <property type="match status" value="1"/>
</dbReference>
<dbReference type="AlphaFoldDB" id="A0A6C0IAQ6"/>
<reference evidence="3" key="1">
    <citation type="journal article" date="2020" name="Nature">
        <title>Giant virus diversity and host interactions through global metagenomics.</title>
        <authorList>
            <person name="Schulz F."/>
            <person name="Roux S."/>
            <person name="Paez-Espino D."/>
            <person name="Jungbluth S."/>
            <person name="Walsh D.A."/>
            <person name="Denef V.J."/>
            <person name="McMahon K.D."/>
            <person name="Konstantinidis K.T."/>
            <person name="Eloe-Fadrosh E.A."/>
            <person name="Kyrpides N.C."/>
            <person name="Woyke T."/>
        </authorList>
    </citation>
    <scope>NUCLEOTIDE SEQUENCE</scope>
    <source>
        <strain evidence="3">GVMAG-M-3300023184-62</strain>
    </source>
</reference>
<evidence type="ECO:0000259" key="2">
    <source>
        <dbReference type="Pfam" id="PF01593"/>
    </source>
</evidence>
<dbReference type="Pfam" id="PF01593">
    <property type="entry name" value="Amino_oxidase"/>
    <property type="match status" value="1"/>
</dbReference>
<evidence type="ECO:0000256" key="1">
    <source>
        <dbReference type="ARBA" id="ARBA00005995"/>
    </source>
</evidence>
<dbReference type="GO" id="GO:0016491">
    <property type="term" value="F:oxidoreductase activity"/>
    <property type="evidence" value="ECO:0007669"/>
    <property type="project" value="InterPro"/>
</dbReference>
<organism evidence="3">
    <name type="scientific">viral metagenome</name>
    <dbReference type="NCBI Taxonomy" id="1070528"/>
    <lineage>
        <taxon>unclassified sequences</taxon>
        <taxon>metagenomes</taxon>
        <taxon>organismal metagenomes</taxon>
    </lineage>
</organism>
<dbReference type="Gene3D" id="3.50.50.60">
    <property type="entry name" value="FAD/NAD(P)-binding domain"/>
    <property type="match status" value="1"/>
</dbReference>
<proteinExistence type="inferred from homology"/>
<name>A0A6C0IAQ6_9ZZZZ</name>
<dbReference type="InterPro" id="IPR036188">
    <property type="entry name" value="FAD/NAD-bd_sf"/>
</dbReference>
<dbReference type="InterPro" id="IPR050703">
    <property type="entry name" value="Flavin_MAO"/>
</dbReference>
<dbReference type="Pfam" id="PF13450">
    <property type="entry name" value="NAD_binding_8"/>
    <property type="match status" value="1"/>
</dbReference>
<dbReference type="PANTHER" id="PTHR43563:SF1">
    <property type="entry name" value="AMINE OXIDASE [FLAVIN-CONTAINING] B"/>
    <property type="match status" value="1"/>
</dbReference>
<feature type="domain" description="Amine oxidase" evidence="2">
    <location>
        <begin position="148"/>
        <end position="394"/>
    </location>
</feature>
<comment type="similarity">
    <text evidence="1">Belongs to the flavin monoamine oxidase family.</text>
</comment>
<protein>
    <recommendedName>
        <fullName evidence="2">Amine oxidase domain-containing protein</fullName>
    </recommendedName>
</protein>
<evidence type="ECO:0000313" key="3">
    <source>
        <dbReference type="EMBL" id="QHT90121.1"/>
    </source>
</evidence>